<gene>
    <name evidence="16" type="ORF">CSSPJE1EN2_LOCUS7255</name>
</gene>
<feature type="domain" description="Protein kinase" evidence="15">
    <location>
        <begin position="4"/>
        <end position="258"/>
    </location>
</feature>
<dbReference type="PROSITE" id="PS50011">
    <property type="entry name" value="PROTEIN_KINASE_DOM"/>
    <property type="match status" value="1"/>
</dbReference>
<feature type="compositionally biased region" description="Polar residues" evidence="14">
    <location>
        <begin position="611"/>
        <end position="621"/>
    </location>
</feature>
<evidence type="ECO:0000256" key="6">
    <source>
        <dbReference type="ARBA" id="ARBA00022827"/>
    </source>
</evidence>
<comment type="catalytic activity">
    <reaction evidence="10">
        <text>L-threonyl-[protein] + ATP = O-phospho-L-threonyl-[protein] + ADP + H(+)</text>
        <dbReference type="Rhea" id="RHEA:46608"/>
        <dbReference type="Rhea" id="RHEA-COMP:11060"/>
        <dbReference type="Rhea" id="RHEA-COMP:11605"/>
        <dbReference type="ChEBI" id="CHEBI:15378"/>
        <dbReference type="ChEBI" id="CHEBI:30013"/>
        <dbReference type="ChEBI" id="CHEBI:30616"/>
        <dbReference type="ChEBI" id="CHEBI:61977"/>
        <dbReference type="ChEBI" id="CHEBI:456216"/>
        <dbReference type="EC" id="2.7.11.1"/>
    </reaction>
</comment>
<feature type="region of interest" description="Disordered" evidence="14">
    <location>
        <begin position="349"/>
        <end position="372"/>
    </location>
</feature>
<keyword evidence="13" id="KW-0521">NADP</keyword>
<name>A0ABP1ANW0_9BRYO</name>
<evidence type="ECO:0000256" key="13">
    <source>
        <dbReference type="RuleBase" id="RU003881"/>
    </source>
</evidence>
<keyword evidence="2" id="KW-0723">Serine/threonine-protein kinase</keyword>
<keyword evidence="13" id="KW-0285">Flavoprotein</keyword>
<keyword evidence="8" id="KW-1015">Disulfide bond</keyword>
<dbReference type="InterPro" id="IPR008271">
    <property type="entry name" value="Ser/Thr_kinase_AS"/>
</dbReference>
<feature type="compositionally biased region" description="Polar residues" evidence="14">
    <location>
        <begin position="551"/>
        <end position="562"/>
    </location>
</feature>
<evidence type="ECO:0000256" key="5">
    <source>
        <dbReference type="ARBA" id="ARBA00022777"/>
    </source>
</evidence>
<feature type="region of interest" description="Disordered" evidence="14">
    <location>
        <begin position="284"/>
        <end position="334"/>
    </location>
</feature>
<keyword evidence="17" id="KW-1185">Reference proteome</keyword>
<dbReference type="SUPFAM" id="SSF51905">
    <property type="entry name" value="FAD/NAD(P)-binding domain"/>
    <property type="match status" value="1"/>
</dbReference>
<dbReference type="InterPro" id="IPR000719">
    <property type="entry name" value="Prot_kinase_dom"/>
</dbReference>
<evidence type="ECO:0000256" key="2">
    <source>
        <dbReference type="ARBA" id="ARBA00022527"/>
    </source>
</evidence>
<keyword evidence="3" id="KW-0808">Transferase</keyword>
<dbReference type="Pfam" id="PF07992">
    <property type="entry name" value="Pyr_redox_2"/>
    <property type="match status" value="1"/>
</dbReference>
<feature type="compositionally biased region" description="Low complexity" evidence="14">
    <location>
        <begin position="589"/>
        <end position="600"/>
    </location>
</feature>
<feature type="compositionally biased region" description="Polar residues" evidence="14">
    <location>
        <begin position="408"/>
        <end position="431"/>
    </location>
</feature>
<protein>
    <recommendedName>
        <fullName evidence="13">Thioredoxin reductase</fullName>
        <ecNumber evidence="13">1.8.1.9</ecNumber>
    </recommendedName>
</protein>
<dbReference type="PRINTS" id="PR00368">
    <property type="entry name" value="FADPNR"/>
</dbReference>
<dbReference type="PANTHER" id="PTHR43671">
    <property type="entry name" value="SERINE/THREONINE-PROTEIN KINASE NEK"/>
    <property type="match status" value="1"/>
</dbReference>
<organism evidence="16 17">
    <name type="scientific">Sphagnum jensenii</name>
    <dbReference type="NCBI Taxonomy" id="128206"/>
    <lineage>
        <taxon>Eukaryota</taxon>
        <taxon>Viridiplantae</taxon>
        <taxon>Streptophyta</taxon>
        <taxon>Embryophyta</taxon>
        <taxon>Bryophyta</taxon>
        <taxon>Sphagnophytina</taxon>
        <taxon>Sphagnopsida</taxon>
        <taxon>Sphagnales</taxon>
        <taxon>Sphagnaceae</taxon>
        <taxon>Sphagnum</taxon>
    </lineage>
</organism>
<evidence type="ECO:0000256" key="3">
    <source>
        <dbReference type="ARBA" id="ARBA00022679"/>
    </source>
</evidence>
<comment type="cofactor">
    <cofactor evidence="13">
        <name>FAD</name>
        <dbReference type="ChEBI" id="CHEBI:57692"/>
    </cofactor>
    <text evidence="13">Binds 1 FAD per subunit.</text>
</comment>
<evidence type="ECO:0000256" key="4">
    <source>
        <dbReference type="ARBA" id="ARBA00022741"/>
    </source>
</evidence>
<dbReference type="PROSITE" id="PS00108">
    <property type="entry name" value="PROTEIN_KINASE_ST"/>
    <property type="match status" value="1"/>
</dbReference>
<evidence type="ECO:0000256" key="14">
    <source>
        <dbReference type="SAM" id="MobiDB-lite"/>
    </source>
</evidence>
<sequence>MEQYEIMEQVGRGAFGSAILVNHKLENKKYVLKKIRLARQTDRCRRSAHQEMSLVSKVQHPYIVEYKESWVEKGCYVCIVTGYCEGGDMAEIIKKAHGQYFCEERLLKWFAQLLLAVDYLHSNHVLHRDLKCSNIFLTKDHDIRLGDFGLAKILNKDDLASSVVGTPNYMCPELLADIPYGFKSDIWSLGCCMYEMTAHRPAFKAFDMQGLISKINRSTIGPLPSNYSSPFKSIIRSMLRKNPEYRPTAAELIRHPHMQPYVTKCQLQAEFHCRPPELPVRMSCTPPKTMMPSNVETSTDTESYTMSAKSTQDATSEYGEMTDPPPAAEILDQSWPYDILGSKDTLRLSSREGIPPSAPRPRNTAHSSPRQWVKEEEEAVAAQYAINILRPKHDATTRERKEERTGRMASQRTPRVTQAVHSPPISESPQTPAAKVVNALKGKADSSIKRSPQVAKLRENTPAADSPARWQRDRLPPALPKAQVSSEEEAVTKGQRAPASPAVLSTPRRSSLPLPPRATARRTSPPLASTRASTSTPSTRILTPPAAIGTPPQSSSKQTSGLESCATKLKKAALQYNSSPSPRLESKDSPLASSNRSSPSETRRASFPDTPRQTMEASASPVSSMSQAGLFLLRTTLCIVGSGPAAHTAAIYAARAELHPILFEGWLANGIAAGGQLTTTTDVENFPGFPTGILGGELTEKFKEQSLKFGTKVYAETVTHVDFSSRPFKLYTDAKEVIAETVIIATGAVAKRLKFKGSGEEDENGYWNKGISACAVCDGAAPIFRNKPLAVIGGGDSAMEEANFLTKYGSKVYLIHRRREFRASKIMQSRTLSNPKIEVVWDSSVVEATGNDRGLLSLLKVENLKTGVVTELQVSGLFFAIGHEPASKFLGGQLETDKDGYVLTKPGTTQTNVPGVFAAGDVQDKKYRQAITAAGSGCMAALDAEHFLQEHNIQQGKSD</sequence>
<keyword evidence="6 13" id="KW-0274">FAD</keyword>
<keyword evidence="13" id="KW-0560">Oxidoreductase</keyword>
<keyword evidence="7 12" id="KW-0067">ATP-binding</keyword>
<dbReference type="Gene3D" id="3.50.50.60">
    <property type="entry name" value="FAD/NAD(P)-binding domain"/>
    <property type="match status" value="2"/>
</dbReference>
<dbReference type="SMART" id="SM00220">
    <property type="entry name" value="S_TKc"/>
    <property type="match status" value="1"/>
</dbReference>
<comment type="similarity">
    <text evidence="1">Belongs to the protein kinase superfamily. NEK Ser/Thr protein kinase family. NIMA subfamily.</text>
</comment>
<evidence type="ECO:0000256" key="7">
    <source>
        <dbReference type="ARBA" id="ARBA00022840"/>
    </source>
</evidence>
<evidence type="ECO:0000313" key="16">
    <source>
        <dbReference type="EMBL" id="CAK9864260.1"/>
    </source>
</evidence>
<keyword evidence="4 12" id="KW-0547">Nucleotide-binding</keyword>
<dbReference type="PROSITE" id="PS00573">
    <property type="entry name" value="PYRIDINE_REDOX_2"/>
    <property type="match status" value="1"/>
</dbReference>
<feature type="compositionally biased region" description="Low complexity" evidence="14">
    <location>
        <begin position="504"/>
        <end position="540"/>
    </location>
</feature>
<evidence type="ECO:0000256" key="12">
    <source>
        <dbReference type="PROSITE-ProRule" id="PRU10141"/>
    </source>
</evidence>
<dbReference type="CDD" id="cd08215">
    <property type="entry name" value="STKc_Nek"/>
    <property type="match status" value="1"/>
</dbReference>
<dbReference type="InterPro" id="IPR011009">
    <property type="entry name" value="Kinase-like_dom_sf"/>
</dbReference>
<dbReference type="Gene3D" id="1.10.510.10">
    <property type="entry name" value="Transferase(Phosphotransferase) domain 1"/>
    <property type="match status" value="1"/>
</dbReference>
<dbReference type="NCBIfam" id="TIGR01292">
    <property type="entry name" value="TRX_reduct"/>
    <property type="match status" value="1"/>
</dbReference>
<dbReference type="Gene3D" id="3.30.200.20">
    <property type="entry name" value="Phosphorylase Kinase, domain 1"/>
    <property type="match status" value="1"/>
</dbReference>
<dbReference type="Proteomes" id="UP001497522">
    <property type="component" value="Chromosome 14"/>
</dbReference>
<dbReference type="PROSITE" id="PS00107">
    <property type="entry name" value="PROTEIN_KINASE_ATP"/>
    <property type="match status" value="1"/>
</dbReference>
<feature type="compositionally biased region" description="Polar residues" evidence="14">
    <location>
        <begin position="291"/>
        <end position="315"/>
    </location>
</feature>
<keyword evidence="9 13" id="KW-0676">Redox-active center</keyword>
<keyword evidence="5" id="KW-0418">Kinase</keyword>
<evidence type="ECO:0000256" key="11">
    <source>
        <dbReference type="ARBA" id="ARBA00048679"/>
    </source>
</evidence>
<evidence type="ECO:0000256" key="8">
    <source>
        <dbReference type="ARBA" id="ARBA00023157"/>
    </source>
</evidence>
<dbReference type="InterPro" id="IPR023753">
    <property type="entry name" value="FAD/NAD-binding_dom"/>
</dbReference>
<evidence type="ECO:0000256" key="1">
    <source>
        <dbReference type="ARBA" id="ARBA00010886"/>
    </source>
</evidence>
<accession>A0ABP1ANW0</accession>
<proteinExistence type="inferred from homology"/>
<feature type="compositionally biased region" description="Basic and acidic residues" evidence="14">
    <location>
        <begin position="394"/>
        <end position="406"/>
    </location>
</feature>
<dbReference type="InterPro" id="IPR017441">
    <property type="entry name" value="Protein_kinase_ATP_BS"/>
</dbReference>
<dbReference type="EMBL" id="OZ023715">
    <property type="protein sequence ID" value="CAK9864260.1"/>
    <property type="molecule type" value="Genomic_DNA"/>
</dbReference>
<dbReference type="InterPro" id="IPR036188">
    <property type="entry name" value="FAD/NAD-bd_sf"/>
</dbReference>
<reference evidence="16" key="1">
    <citation type="submission" date="2024-03" db="EMBL/GenBank/DDBJ databases">
        <authorList>
            <consortium name="ELIXIR-Norway"/>
            <consortium name="Elixir Norway"/>
        </authorList>
    </citation>
    <scope>NUCLEOTIDE SEQUENCE</scope>
</reference>
<dbReference type="InterPro" id="IPR008255">
    <property type="entry name" value="Pyr_nucl-diS_OxRdtase_2_AS"/>
</dbReference>
<dbReference type="InterPro" id="IPR050660">
    <property type="entry name" value="NEK_Ser/Thr_kinase"/>
</dbReference>
<evidence type="ECO:0000256" key="9">
    <source>
        <dbReference type="ARBA" id="ARBA00023284"/>
    </source>
</evidence>
<evidence type="ECO:0000313" key="17">
    <source>
        <dbReference type="Proteomes" id="UP001497522"/>
    </source>
</evidence>
<comment type="catalytic activity">
    <reaction evidence="13">
        <text>[thioredoxin]-dithiol + NADP(+) = [thioredoxin]-disulfide + NADPH + H(+)</text>
        <dbReference type="Rhea" id="RHEA:20345"/>
        <dbReference type="Rhea" id="RHEA-COMP:10698"/>
        <dbReference type="Rhea" id="RHEA-COMP:10700"/>
        <dbReference type="ChEBI" id="CHEBI:15378"/>
        <dbReference type="ChEBI" id="CHEBI:29950"/>
        <dbReference type="ChEBI" id="CHEBI:50058"/>
        <dbReference type="ChEBI" id="CHEBI:57783"/>
        <dbReference type="ChEBI" id="CHEBI:58349"/>
        <dbReference type="EC" id="1.8.1.9"/>
    </reaction>
</comment>
<evidence type="ECO:0000256" key="10">
    <source>
        <dbReference type="ARBA" id="ARBA00047899"/>
    </source>
</evidence>
<dbReference type="SUPFAM" id="SSF56112">
    <property type="entry name" value="Protein kinase-like (PK-like)"/>
    <property type="match status" value="1"/>
</dbReference>
<comment type="catalytic activity">
    <reaction evidence="11">
        <text>L-seryl-[protein] + ATP = O-phospho-L-seryl-[protein] + ADP + H(+)</text>
        <dbReference type="Rhea" id="RHEA:17989"/>
        <dbReference type="Rhea" id="RHEA-COMP:9863"/>
        <dbReference type="Rhea" id="RHEA-COMP:11604"/>
        <dbReference type="ChEBI" id="CHEBI:15378"/>
        <dbReference type="ChEBI" id="CHEBI:29999"/>
        <dbReference type="ChEBI" id="CHEBI:30616"/>
        <dbReference type="ChEBI" id="CHEBI:83421"/>
        <dbReference type="ChEBI" id="CHEBI:456216"/>
        <dbReference type="EC" id="2.7.11.1"/>
    </reaction>
</comment>
<dbReference type="PRINTS" id="PR00469">
    <property type="entry name" value="PNDRDTASEII"/>
</dbReference>
<feature type="binding site" evidence="12">
    <location>
        <position position="33"/>
    </location>
    <ligand>
        <name>ATP</name>
        <dbReference type="ChEBI" id="CHEBI:30616"/>
    </ligand>
</feature>
<dbReference type="EC" id="1.8.1.9" evidence="13"/>
<dbReference type="Pfam" id="PF00069">
    <property type="entry name" value="Pkinase"/>
    <property type="match status" value="1"/>
</dbReference>
<dbReference type="PANTHER" id="PTHR43671:SF98">
    <property type="entry name" value="SERINE_THREONINE-PROTEIN KINASE NEK11"/>
    <property type="match status" value="1"/>
</dbReference>
<evidence type="ECO:0000259" key="15">
    <source>
        <dbReference type="PROSITE" id="PS50011"/>
    </source>
</evidence>
<dbReference type="InterPro" id="IPR005982">
    <property type="entry name" value="Thioredox_Rdtase"/>
</dbReference>
<feature type="region of interest" description="Disordered" evidence="14">
    <location>
        <begin position="394"/>
        <end position="621"/>
    </location>
</feature>